<dbReference type="InterPro" id="IPR011051">
    <property type="entry name" value="RmlC_Cupin_sf"/>
</dbReference>
<sequence length="137" mass="14785">MITNADGSSPGDKLVVSHAKDATYTQGLRSFFAYRDLGIKDATNGAVAAHVIRGVPGSHATGIAHLHRTTFQMVYVLKGWVEFEYEGQDGVVHLEPGDSVYQPPGIRHREVAHSDDVEMLEVVLPGDFGTEEVPGLA</sequence>
<evidence type="ECO:0000313" key="3">
    <source>
        <dbReference type="Proteomes" id="UP000279236"/>
    </source>
</evidence>
<comment type="caution">
    <text evidence="2">The sequence shown here is derived from an EMBL/GenBank/DDBJ whole genome shotgun (WGS) entry which is preliminary data.</text>
</comment>
<dbReference type="RefSeq" id="XP_028476121.1">
    <property type="nucleotide sequence ID" value="XM_028623188.1"/>
</dbReference>
<dbReference type="STRING" id="105984.A0A427XS42"/>
<dbReference type="Gene3D" id="2.60.120.10">
    <property type="entry name" value="Jelly Rolls"/>
    <property type="match status" value="1"/>
</dbReference>
<dbReference type="GeneID" id="39592390"/>
<gene>
    <name evidence="2" type="ORF">EHS24_007847</name>
</gene>
<dbReference type="InterPro" id="IPR013096">
    <property type="entry name" value="Cupin_2"/>
</dbReference>
<dbReference type="SUPFAM" id="SSF51182">
    <property type="entry name" value="RmlC-like cupins"/>
    <property type="match status" value="1"/>
</dbReference>
<evidence type="ECO:0000313" key="2">
    <source>
        <dbReference type="EMBL" id="RSH81666.1"/>
    </source>
</evidence>
<accession>A0A427XS42</accession>
<evidence type="ECO:0000259" key="1">
    <source>
        <dbReference type="Pfam" id="PF07883"/>
    </source>
</evidence>
<dbReference type="AlphaFoldDB" id="A0A427XS42"/>
<dbReference type="OrthoDB" id="2589563at2759"/>
<name>A0A427XS42_9TREE</name>
<proteinExistence type="predicted"/>
<dbReference type="Pfam" id="PF07883">
    <property type="entry name" value="Cupin_2"/>
    <property type="match status" value="1"/>
</dbReference>
<protein>
    <recommendedName>
        <fullName evidence="1">Cupin type-2 domain-containing protein</fullName>
    </recommendedName>
</protein>
<organism evidence="2 3">
    <name type="scientific">Apiotrichum porosum</name>
    <dbReference type="NCBI Taxonomy" id="105984"/>
    <lineage>
        <taxon>Eukaryota</taxon>
        <taxon>Fungi</taxon>
        <taxon>Dikarya</taxon>
        <taxon>Basidiomycota</taxon>
        <taxon>Agaricomycotina</taxon>
        <taxon>Tremellomycetes</taxon>
        <taxon>Trichosporonales</taxon>
        <taxon>Trichosporonaceae</taxon>
        <taxon>Apiotrichum</taxon>
    </lineage>
</organism>
<dbReference type="Proteomes" id="UP000279236">
    <property type="component" value="Unassembled WGS sequence"/>
</dbReference>
<keyword evidence="3" id="KW-1185">Reference proteome</keyword>
<dbReference type="InterPro" id="IPR014710">
    <property type="entry name" value="RmlC-like_jellyroll"/>
</dbReference>
<dbReference type="CDD" id="cd06980">
    <property type="entry name" value="cupin_bxe_c0505"/>
    <property type="match status" value="1"/>
</dbReference>
<reference evidence="2 3" key="1">
    <citation type="submission" date="2018-11" db="EMBL/GenBank/DDBJ databases">
        <title>Genome sequence of Apiotrichum porosum DSM 27194.</title>
        <authorList>
            <person name="Aliyu H."/>
            <person name="Gorte O."/>
            <person name="Ochsenreither K."/>
        </authorList>
    </citation>
    <scope>NUCLEOTIDE SEQUENCE [LARGE SCALE GENOMIC DNA]</scope>
    <source>
        <strain evidence="2 3">DSM 27194</strain>
    </source>
</reference>
<feature type="domain" description="Cupin type-2" evidence="1">
    <location>
        <begin position="59"/>
        <end position="122"/>
    </location>
</feature>
<dbReference type="EMBL" id="RSCE01000006">
    <property type="protein sequence ID" value="RSH81666.1"/>
    <property type="molecule type" value="Genomic_DNA"/>
</dbReference>